<keyword evidence="3" id="KW-1185">Reference proteome</keyword>
<feature type="compositionally biased region" description="Basic and acidic residues" evidence="1">
    <location>
        <begin position="397"/>
        <end position="420"/>
    </location>
</feature>
<sequence length="573" mass="64289">MAFKLRWETLRCSVMADRSDPFIVVFRDEPSIDGIVNPKDLKPDQFPPKPTVNQPGGVDFWSTRYENDQGQGQDGASGFANHGHGPNEYDSVGEQDSANDLLSIDESFGYLSLDSEIQPSPVDVNRQDLSAPRGAAFSATVRLKSSQAYSRGQDQTLPPPKPKAEYPPLRTSFFYDTTHNPRLKTAANLSEEINEPAWDDVRHWNRENCGWTMSREKRFKPKMKKDKYRDIYVHEENGMDKRAQTAFSLPKTTTPANSSYPPTEAGDASSLGGSRSYRSYPATATTAKRPHVTDRILGPGDYDHQDPWEVEQTCGFVPKSSMFASSSKRDLFLNDAFSKTKMGKVAITGPMTPAKILHELEKRGEAIAGEAKQHPILDRKDILARQLREREVIQSVKKQEVEEEKKREKERQKREAEAKFWRSGAKPKVSRLKQRPMTQAGRESKMKAKRAFRTAQQAPKKTLSSSSSAPTIGLDAARWDQRGQSFTKSVRKPPVLSFDPNNKKIYRKVKDIRSGKVTIARVERDSITTPNAQDLFLVLETTKSKVDPSLAAIITSPAKIYQKVAALGSPNTK</sequence>
<feature type="compositionally biased region" description="Polar residues" evidence="1">
    <location>
        <begin position="250"/>
        <end position="261"/>
    </location>
</feature>
<evidence type="ECO:0000256" key="1">
    <source>
        <dbReference type="SAM" id="MobiDB-lite"/>
    </source>
</evidence>
<proteinExistence type="predicted"/>
<evidence type="ECO:0000313" key="2">
    <source>
        <dbReference type="EMBL" id="GMH62249.1"/>
    </source>
</evidence>
<name>A0A9W6ZXK8_9STRA</name>
<protein>
    <submittedName>
        <fullName evidence="2">Uncharacterized protein</fullName>
    </submittedName>
</protein>
<feature type="region of interest" description="Disordered" evidence="1">
    <location>
        <begin position="142"/>
        <end position="166"/>
    </location>
</feature>
<evidence type="ECO:0000313" key="3">
    <source>
        <dbReference type="Proteomes" id="UP001165122"/>
    </source>
</evidence>
<organism evidence="2 3">
    <name type="scientific">Triparma laevis f. longispina</name>
    <dbReference type="NCBI Taxonomy" id="1714387"/>
    <lineage>
        <taxon>Eukaryota</taxon>
        <taxon>Sar</taxon>
        <taxon>Stramenopiles</taxon>
        <taxon>Ochrophyta</taxon>
        <taxon>Bolidophyceae</taxon>
        <taxon>Parmales</taxon>
        <taxon>Triparmaceae</taxon>
        <taxon>Triparma</taxon>
    </lineage>
</organism>
<accession>A0A9W6ZXK8</accession>
<reference evidence="3" key="1">
    <citation type="journal article" date="2023" name="Commun. Biol.">
        <title>Genome analysis of Parmales, the sister group of diatoms, reveals the evolutionary specialization of diatoms from phago-mixotrophs to photoautotrophs.</title>
        <authorList>
            <person name="Ban H."/>
            <person name="Sato S."/>
            <person name="Yoshikawa S."/>
            <person name="Yamada K."/>
            <person name="Nakamura Y."/>
            <person name="Ichinomiya M."/>
            <person name="Sato N."/>
            <person name="Blanc-Mathieu R."/>
            <person name="Endo H."/>
            <person name="Kuwata A."/>
            <person name="Ogata H."/>
        </authorList>
    </citation>
    <scope>NUCLEOTIDE SEQUENCE [LARGE SCALE GENOMIC DNA]</scope>
    <source>
        <strain evidence="3">NIES 3700</strain>
    </source>
</reference>
<dbReference type="Proteomes" id="UP001165122">
    <property type="component" value="Unassembled WGS sequence"/>
</dbReference>
<dbReference type="OrthoDB" id="196705at2759"/>
<dbReference type="AlphaFoldDB" id="A0A9W6ZXK8"/>
<gene>
    <name evidence="2" type="ORF">TrLO_g1506</name>
</gene>
<feature type="compositionally biased region" description="Polar residues" evidence="1">
    <location>
        <begin position="143"/>
        <end position="156"/>
    </location>
</feature>
<feature type="compositionally biased region" description="Polar residues" evidence="1">
    <location>
        <begin position="454"/>
        <end position="470"/>
    </location>
</feature>
<comment type="caution">
    <text evidence="2">The sequence shown here is derived from an EMBL/GenBank/DDBJ whole genome shotgun (WGS) entry which is preliminary data.</text>
</comment>
<feature type="region of interest" description="Disordered" evidence="1">
    <location>
        <begin position="66"/>
        <end position="94"/>
    </location>
</feature>
<feature type="region of interest" description="Disordered" evidence="1">
    <location>
        <begin position="250"/>
        <end position="274"/>
    </location>
</feature>
<feature type="region of interest" description="Disordered" evidence="1">
    <location>
        <begin position="397"/>
        <end position="470"/>
    </location>
</feature>
<dbReference type="EMBL" id="BRXW01000515">
    <property type="protein sequence ID" value="GMH62249.1"/>
    <property type="molecule type" value="Genomic_DNA"/>
</dbReference>